<dbReference type="EMBL" id="QKUB01000018">
    <property type="protein sequence ID" value="PZV98689.1"/>
    <property type="molecule type" value="Genomic_DNA"/>
</dbReference>
<proteinExistence type="inferred from homology"/>
<evidence type="ECO:0000256" key="2">
    <source>
        <dbReference type="ARBA" id="ARBA00008806"/>
    </source>
</evidence>
<dbReference type="PANTHER" id="PTHR37937:SF1">
    <property type="entry name" value="CONJUGATIVE TRANSFER: DNA TRANSPORT"/>
    <property type="match status" value="1"/>
</dbReference>
<protein>
    <submittedName>
        <fullName evidence="9">Type IV secretion system protein VirD4</fullName>
    </submittedName>
</protein>
<evidence type="ECO:0000256" key="7">
    <source>
        <dbReference type="SAM" id="MobiDB-lite"/>
    </source>
</evidence>
<reference evidence="9 10" key="1">
    <citation type="submission" date="2018-06" db="EMBL/GenBank/DDBJ databases">
        <title>Genomic Encyclopedia of Archaeal and Bacterial Type Strains, Phase II (KMG-II): from individual species to whole genera.</title>
        <authorList>
            <person name="Goeker M."/>
        </authorList>
    </citation>
    <scope>NUCLEOTIDE SEQUENCE [LARGE SCALE GENOMIC DNA]</scope>
    <source>
        <strain evidence="9 10">ATCC 51348</strain>
    </source>
</reference>
<evidence type="ECO:0000256" key="6">
    <source>
        <dbReference type="ARBA" id="ARBA00023136"/>
    </source>
</evidence>
<dbReference type="CDD" id="cd01127">
    <property type="entry name" value="TrwB_TraG_TraD_VirD4"/>
    <property type="match status" value="1"/>
</dbReference>
<name>A0A2W7FWC9_9BACT</name>
<dbReference type="Proteomes" id="UP000249646">
    <property type="component" value="Unassembled WGS sequence"/>
</dbReference>
<keyword evidence="10" id="KW-1185">Reference proteome</keyword>
<dbReference type="InterPro" id="IPR003688">
    <property type="entry name" value="TraG/VirD4"/>
</dbReference>
<gene>
    <name evidence="9" type="ORF">BCF89_1182</name>
</gene>
<feature type="transmembrane region" description="Helical" evidence="8">
    <location>
        <begin position="75"/>
        <end position="97"/>
    </location>
</feature>
<dbReference type="InterPro" id="IPR027417">
    <property type="entry name" value="P-loop_NTPase"/>
</dbReference>
<feature type="transmembrane region" description="Helical" evidence="8">
    <location>
        <begin position="15"/>
        <end position="40"/>
    </location>
</feature>
<feature type="region of interest" description="Disordered" evidence="7">
    <location>
        <begin position="532"/>
        <end position="551"/>
    </location>
</feature>
<accession>A0A2W7FWC9</accession>
<dbReference type="OrthoDB" id="9766496at2"/>
<comment type="caution">
    <text evidence="9">The sequence shown here is derived from an EMBL/GenBank/DDBJ whole genome shotgun (WGS) entry which is preliminary data.</text>
</comment>
<dbReference type="AlphaFoldDB" id="A0A2W7FWC9"/>
<evidence type="ECO:0000256" key="4">
    <source>
        <dbReference type="ARBA" id="ARBA00022692"/>
    </source>
</evidence>
<dbReference type="GO" id="GO:0005886">
    <property type="term" value="C:plasma membrane"/>
    <property type="evidence" value="ECO:0007669"/>
    <property type="project" value="UniProtKB-SubCell"/>
</dbReference>
<dbReference type="SUPFAM" id="SSF52540">
    <property type="entry name" value="P-loop containing nucleoside triphosphate hydrolases"/>
    <property type="match status" value="1"/>
</dbReference>
<evidence type="ECO:0000256" key="8">
    <source>
        <dbReference type="SAM" id="Phobius"/>
    </source>
</evidence>
<organism evidence="9 10">
    <name type="scientific">Metamycoplasma auris</name>
    <dbReference type="NCBI Taxonomy" id="51363"/>
    <lineage>
        <taxon>Bacteria</taxon>
        <taxon>Bacillati</taxon>
        <taxon>Mycoplasmatota</taxon>
        <taxon>Mycoplasmoidales</taxon>
        <taxon>Metamycoplasmataceae</taxon>
        <taxon>Metamycoplasma</taxon>
    </lineage>
</organism>
<keyword evidence="3" id="KW-1003">Cell membrane</keyword>
<comment type="similarity">
    <text evidence="2">Belongs to the VirD4/TraG family.</text>
</comment>
<sequence>MSTNKKYTHTKIQKFLIYTFLFVVWPSLCIFILPLIMYFIQTKSGEIFGHWIKGNRNFLYDILNFWETNSNYRNYSFLILFLAIPIFWILLNYKVLYNRIIYKIKNKNNLDSNSNWIYNQFTNEGSFKVLRKKFRAGKANFILGKVKKQFWNNPYIVNNTDAHGIVIGIPGSKKTEKIVIPGIVYNANLKDNEKPNLVISDPKKQILKRTGKILKENGYEIKVFDFIDVKNSLNWNPLQTIWDEVHSVPKNELDENNYNKAFEKIIEIVDALPWPTSRDIFWVNQAKTVAVTVIKFLLLYSLENKDFTIDFFNFKNVATFASSQVFKSGKWVEITKKNKEKNKYWSQLRNEQDALVNIADQTLSGFLANLANVLLPFSQNPVVSKITSKTSISIKDIVQSEKPYVIFLCFPDHKQVFNFLISMLVTQIYRDAIDYANLLPKQKLPKMLQFYLEEFNSLMLPSVADWMAISRSRNILFLLIIQSYEQLKKYDEKGRDASAITAQARLTILLETNSDETLKSLSTTLGDKEVKKESISQQTGTDKQTISTSEQKEPVMSISALKYKDKDMTIISSGGSKPIALNLIPAYEYLKDDSYVHQLSNELEQETYSDWDFFKMEKMNLLKEPKLSIKEIFNEAINEESKKFKLRQINFKQFETYNCYNTFLKETNEESKDE</sequence>
<keyword evidence="4 8" id="KW-0812">Transmembrane</keyword>
<dbReference type="InterPro" id="IPR051539">
    <property type="entry name" value="T4SS-coupling_protein"/>
</dbReference>
<evidence type="ECO:0000256" key="5">
    <source>
        <dbReference type="ARBA" id="ARBA00022989"/>
    </source>
</evidence>
<evidence type="ECO:0000313" key="10">
    <source>
        <dbReference type="Proteomes" id="UP000249646"/>
    </source>
</evidence>
<evidence type="ECO:0000313" key="9">
    <source>
        <dbReference type="EMBL" id="PZV98689.1"/>
    </source>
</evidence>
<dbReference type="Gene3D" id="3.40.50.300">
    <property type="entry name" value="P-loop containing nucleotide triphosphate hydrolases"/>
    <property type="match status" value="1"/>
</dbReference>
<keyword evidence="6 8" id="KW-0472">Membrane</keyword>
<evidence type="ECO:0000256" key="1">
    <source>
        <dbReference type="ARBA" id="ARBA00004651"/>
    </source>
</evidence>
<evidence type="ECO:0000256" key="3">
    <source>
        <dbReference type="ARBA" id="ARBA00022475"/>
    </source>
</evidence>
<keyword evidence="5 8" id="KW-1133">Transmembrane helix</keyword>
<comment type="subcellular location">
    <subcellularLocation>
        <location evidence="1">Cell membrane</location>
        <topology evidence="1">Multi-pass membrane protein</topology>
    </subcellularLocation>
</comment>
<dbReference type="PANTHER" id="PTHR37937">
    <property type="entry name" value="CONJUGATIVE TRANSFER: DNA TRANSPORT"/>
    <property type="match status" value="1"/>
</dbReference>
<feature type="compositionally biased region" description="Polar residues" evidence="7">
    <location>
        <begin position="535"/>
        <end position="549"/>
    </location>
</feature>
<dbReference type="Pfam" id="PF02534">
    <property type="entry name" value="T4SS-DNA_transf"/>
    <property type="match status" value="1"/>
</dbReference>